<evidence type="ECO:0000313" key="2">
    <source>
        <dbReference type="Proteomes" id="UP000320888"/>
    </source>
</evidence>
<name>A0A553ZNT8_9ACTN</name>
<accession>A0A553ZNT8</accession>
<organism evidence="1 2">
    <name type="scientific">Streptomyces benahoarensis</name>
    <dbReference type="NCBI Taxonomy" id="2595054"/>
    <lineage>
        <taxon>Bacteria</taxon>
        <taxon>Bacillati</taxon>
        <taxon>Actinomycetota</taxon>
        <taxon>Actinomycetes</taxon>
        <taxon>Kitasatosporales</taxon>
        <taxon>Streptomycetaceae</taxon>
        <taxon>Streptomyces</taxon>
    </lineage>
</organism>
<evidence type="ECO:0000313" key="1">
    <source>
        <dbReference type="EMBL" id="TSB43128.1"/>
    </source>
</evidence>
<gene>
    <name evidence="1" type="ORF">FNZ23_06220</name>
</gene>
<dbReference type="EMBL" id="VKLS01000040">
    <property type="protein sequence ID" value="TSB43128.1"/>
    <property type="molecule type" value="Genomic_DNA"/>
</dbReference>
<reference evidence="1 2" key="1">
    <citation type="submission" date="2019-07" db="EMBL/GenBank/DDBJ databases">
        <title>Draft genome for Streptomyces benahoarensis MZ03-48.</title>
        <authorList>
            <person name="Gonzalez-Pimentel J.L."/>
        </authorList>
    </citation>
    <scope>NUCLEOTIDE SEQUENCE [LARGE SCALE GENOMIC DNA]</scope>
    <source>
        <strain evidence="1 2">MZ03-48</strain>
    </source>
</reference>
<dbReference type="AlphaFoldDB" id="A0A553ZNT8"/>
<comment type="caution">
    <text evidence="1">The sequence shown here is derived from an EMBL/GenBank/DDBJ whole genome shotgun (WGS) entry which is preliminary data.</text>
</comment>
<protein>
    <submittedName>
        <fullName evidence="1">Uncharacterized protein</fullName>
    </submittedName>
</protein>
<proteinExistence type="predicted"/>
<dbReference type="Proteomes" id="UP000320888">
    <property type="component" value="Unassembled WGS sequence"/>
</dbReference>
<sequence length="112" mass="12680">MTVDAYLVIRCDAEDPASSDGRCDTEHSWPTRVENHTELRRLLRSERGWHRPRPGRDVCPGRLRGVRHVRQVPFRRRALQISEGSRCLTVVLHSQVPDSAEVVESVASPCVG</sequence>
<keyword evidence="2" id="KW-1185">Reference proteome</keyword>
<dbReference type="OrthoDB" id="4326138at2"/>